<dbReference type="RefSeq" id="XP_022812001.1">
    <property type="nucleotide sequence ID" value="XM_022955767.1"/>
</dbReference>
<protein>
    <submittedName>
        <fullName evidence="2">Uncharacterized protein</fullName>
    </submittedName>
</protein>
<proteinExistence type="predicted"/>
<dbReference type="EMBL" id="LM993662">
    <property type="protein sequence ID" value="VTZ77578.1"/>
    <property type="molecule type" value="Genomic_DNA"/>
</dbReference>
<dbReference type="OrthoDB" id="375025at2759"/>
<feature type="compositionally biased region" description="Basic and acidic residues" evidence="1">
    <location>
        <begin position="188"/>
        <end position="208"/>
    </location>
</feature>
<sequence>MGEKEKKKKKTLENKKDDNISMHQKFDKIIDEYYSDLKDEKEIKEKTVYKKGDHIFKSVERSGIDYARLDENDEPPNFCDLVDNEPKFGTVKIVNPLPKIERRNELKESYMHWLKTEKLMKPNERRLDHEHMQEKYIETIKLSRDIKNDIKLARVIKSHYPRGIVGVDSIYNENTVLYKDKYNEMKNKKEITDKRRKERQGALEKQNDKNGNILAHETND</sequence>
<dbReference type="Proteomes" id="UP000072874">
    <property type="component" value="Chromosome 8"/>
</dbReference>
<dbReference type="VEuPathDB" id="PlasmoDB:PYYM_0828800"/>
<dbReference type="KEGG" id="pyo:PY17X_0829100"/>
<accession>A0A078K6Z1</accession>
<dbReference type="GeneID" id="34859788"/>
<reference evidence="3" key="3">
    <citation type="submission" date="2014-05" db="EMBL/GenBank/DDBJ databases">
        <authorList>
            <person name="Aslett M.A."/>
            <person name="De Silva N."/>
        </authorList>
    </citation>
    <scope>NUCLEOTIDE SEQUENCE</scope>
    <source>
        <strain evidence="3">17X</strain>
    </source>
</reference>
<dbReference type="Proteomes" id="UP000072904">
    <property type="component" value="Chromosome 8"/>
</dbReference>
<dbReference type="OMA" id="KEGYMQW"/>
<organism evidence="2 5">
    <name type="scientific">Plasmodium yoelii</name>
    <dbReference type="NCBI Taxonomy" id="5861"/>
    <lineage>
        <taxon>Eukaryota</taxon>
        <taxon>Sar</taxon>
        <taxon>Alveolata</taxon>
        <taxon>Apicomplexa</taxon>
        <taxon>Aconoidasida</taxon>
        <taxon>Haemosporida</taxon>
        <taxon>Plasmodiidae</taxon>
        <taxon>Plasmodium</taxon>
        <taxon>Plasmodium (Vinckeia)</taxon>
    </lineage>
</organism>
<dbReference type="VEuPathDB" id="PlasmoDB:PY17X_0829100"/>
<evidence type="ECO:0000313" key="4">
    <source>
        <dbReference type="Proteomes" id="UP000072874"/>
    </source>
</evidence>
<dbReference type="VEuPathDB" id="PlasmoDB:Py17XNL_000801849"/>
<feature type="region of interest" description="Disordered" evidence="1">
    <location>
        <begin position="188"/>
        <end position="220"/>
    </location>
</feature>
<evidence type="ECO:0000313" key="2">
    <source>
        <dbReference type="EMBL" id="CDU17650.1"/>
    </source>
</evidence>
<reference evidence="2" key="2">
    <citation type="submission" date="2014-05" db="EMBL/GenBank/DDBJ databases">
        <authorList>
            <person name="Aslett A.Martin."/>
            <person name="De Silva Nishadi"/>
        </authorList>
    </citation>
    <scope>NUCLEOTIDE SEQUENCE</scope>
    <source>
        <strain evidence="2">YM</strain>
    </source>
</reference>
<reference evidence="4 5" key="1">
    <citation type="journal article" date="2014" name="BMC Biol.">
        <title>A comprehensive evaluation of rodent malaria parasite genomes and gene expression.</title>
        <authorList>
            <person name="Otto T.D."/>
            <person name="Bohme U."/>
            <person name="Jackson A.P."/>
            <person name="Hunt M."/>
            <person name="Franke-Fayard B."/>
            <person name="Hoeijmakers W.A."/>
            <person name="Religa A.A."/>
            <person name="Robertson L."/>
            <person name="Sanders M."/>
            <person name="Ogun S.A."/>
            <person name="Cunningham D."/>
            <person name="Erhart A."/>
            <person name="Billker O."/>
            <person name="Khan S.M."/>
            <person name="Stunnenberg H.G."/>
            <person name="Langhorne J."/>
            <person name="Holder A.A."/>
            <person name="Waters A.P."/>
            <person name="Newbold C.I."/>
            <person name="Pain A."/>
            <person name="Berriman M."/>
            <person name="Janse C.J."/>
        </authorList>
    </citation>
    <scope>NUCLEOTIDE SEQUENCE [LARGE SCALE GENOMIC DNA]</scope>
    <source>
        <strain evidence="3 4">17X</strain>
        <strain evidence="2 5">YM</strain>
    </source>
</reference>
<dbReference type="AlphaFoldDB" id="A0A078K6Z1"/>
<evidence type="ECO:0000313" key="3">
    <source>
        <dbReference type="EMBL" id="VTZ77578.1"/>
    </source>
</evidence>
<dbReference type="EMBL" id="LK934636">
    <property type="protein sequence ID" value="CDU17650.1"/>
    <property type="molecule type" value="Genomic_DNA"/>
</dbReference>
<evidence type="ECO:0000256" key="1">
    <source>
        <dbReference type="SAM" id="MobiDB-lite"/>
    </source>
</evidence>
<evidence type="ECO:0000313" key="5">
    <source>
        <dbReference type="Proteomes" id="UP000072904"/>
    </source>
</evidence>
<gene>
    <name evidence="3" type="ORF">PY17X_0829100</name>
    <name evidence="2" type="ORF">PYYM_0828800</name>
</gene>
<name>A0A078K6Z1_PLAYE</name>
<reference evidence="3" key="4">
    <citation type="submission" date="2019-05" db="EMBL/GenBank/DDBJ databases">
        <authorList>
            <consortium name="Pathogen Informatics"/>
        </authorList>
    </citation>
    <scope>NUCLEOTIDE SEQUENCE</scope>
    <source>
        <strain evidence="3">17X</strain>
    </source>
</reference>